<keyword evidence="3" id="KW-1003">Cell membrane</keyword>
<dbReference type="EMBL" id="CAKMMW010000002">
    <property type="protein sequence ID" value="CAH1196625.1"/>
    <property type="molecule type" value="Genomic_DNA"/>
</dbReference>
<keyword evidence="9" id="KW-0489">Methyltransferase</keyword>
<feature type="transmembrane region" description="Helical" evidence="10">
    <location>
        <begin position="6"/>
        <end position="26"/>
    </location>
</feature>
<feature type="transmembrane region" description="Helical" evidence="10">
    <location>
        <begin position="230"/>
        <end position="255"/>
    </location>
</feature>
<dbReference type="PRINTS" id="PR00864">
    <property type="entry name" value="PREPILNPTASE"/>
</dbReference>
<dbReference type="PANTHER" id="PTHR30487:SF0">
    <property type="entry name" value="PREPILIN LEADER PEPTIDASE_N-METHYLTRANSFERASE-RELATED"/>
    <property type="match status" value="1"/>
</dbReference>
<dbReference type="EC" id="3.4.23.43" evidence="9"/>
<dbReference type="InterPro" id="IPR050882">
    <property type="entry name" value="Prepilin_peptidase/N-MTase"/>
</dbReference>
<dbReference type="Pfam" id="PF06750">
    <property type="entry name" value="A24_N_bact"/>
    <property type="match status" value="1"/>
</dbReference>
<evidence type="ECO:0000256" key="10">
    <source>
        <dbReference type="SAM" id="Phobius"/>
    </source>
</evidence>
<evidence type="ECO:0000259" key="11">
    <source>
        <dbReference type="Pfam" id="PF01478"/>
    </source>
</evidence>
<sequence>MDTLTLLYTITAALFGLVFGSFFNVVGIRVVKKESIAYPPSHCVHCNHELKALDLIPVLSYLGLRGACRYCRAKISAIYPIGELLTAVAFAVTTWQIGPSLELIVGLVFVSILMICSIADSRYRIIPDVVVFSGMGVAFLLRIWIHPLPFWNYVAAFFVGGGLLYLIALSSIFILKKEGMGGGDIKLFAYIGLIAGIKLTLFTLFAASLLGTMYGLVQMRVKSSREDQGIPFGPFIAAGAFISYCWGEPVINWYLSLIHFN</sequence>
<evidence type="ECO:0000256" key="5">
    <source>
        <dbReference type="ARBA" id="ARBA00022692"/>
    </source>
</evidence>
<evidence type="ECO:0000313" key="13">
    <source>
        <dbReference type="EMBL" id="CAH1196625.1"/>
    </source>
</evidence>
<evidence type="ECO:0000256" key="6">
    <source>
        <dbReference type="ARBA" id="ARBA00022989"/>
    </source>
</evidence>
<comment type="function">
    <text evidence="9">Plays an essential role in type IV pili and type II pseudopili formation by proteolytically removing the leader sequence from substrate proteins and subsequently monomethylating the alpha-amino group of the newly exposed N-terminal phenylalanine.</text>
</comment>
<keyword evidence="9" id="KW-0511">Multifunctional enzyme</keyword>
<gene>
    <name evidence="13" type="primary">comC_1</name>
    <name evidence="13" type="ORF">PAECIP111891_00913</name>
</gene>
<keyword evidence="7 10" id="KW-0472">Membrane</keyword>
<keyword evidence="5 9" id="KW-0812">Transmembrane</keyword>
<feature type="transmembrane region" description="Helical" evidence="10">
    <location>
        <begin position="187"/>
        <end position="210"/>
    </location>
</feature>
<comment type="similarity">
    <text evidence="2 8">Belongs to the peptidase A24 family.</text>
</comment>
<keyword evidence="9" id="KW-0808">Transferase</keyword>
<proteinExistence type="inferred from homology"/>
<feature type="transmembrane region" description="Helical" evidence="10">
    <location>
        <begin position="103"/>
        <end position="119"/>
    </location>
</feature>
<name>A0ABN8G609_9BACL</name>
<dbReference type="Proteomes" id="UP000838821">
    <property type="component" value="Unassembled WGS sequence"/>
</dbReference>
<keyword evidence="9" id="KW-0645">Protease</keyword>
<keyword evidence="9" id="KW-0378">Hydrolase</keyword>
<evidence type="ECO:0000259" key="12">
    <source>
        <dbReference type="Pfam" id="PF06750"/>
    </source>
</evidence>
<protein>
    <recommendedName>
        <fullName evidence="9">Prepilin leader peptidase/N-methyltransferase</fullName>
        <ecNumber evidence="9">2.1.1.-</ecNumber>
        <ecNumber evidence="9">3.4.23.43</ecNumber>
    </recommendedName>
</protein>
<dbReference type="EC" id="2.1.1.-" evidence="9"/>
<dbReference type="InterPro" id="IPR010627">
    <property type="entry name" value="Prepilin_pept_A24_N"/>
</dbReference>
<evidence type="ECO:0000256" key="9">
    <source>
        <dbReference type="RuleBase" id="RU003794"/>
    </source>
</evidence>
<dbReference type="Pfam" id="PF01478">
    <property type="entry name" value="Peptidase_A24"/>
    <property type="match status" value="1"/>
</dbReference>
<organism evidence="13 14">
    <name type="scientific">Paenibacillus allorhizoplanae</name>
    <dbReference type="NCBI Taxonomy" id="2905648"/>
    <lineage>
        <taxon>Bacteria</taxon>
        <taxon>Bacillati</taxon>
        <taxon>Bacillota</taxon>
        <taxon>Bacilli</taxon>
        <taxon>Bacillales</taxon>
        <taxon>Paenibacillaceae</taxon>
        <taxon>Paenibacillus</taxon>
    </lineage>
</organism>
<evidence type="ECO:0000256" key="1">
    <source>
        <dbReference type="ARBA" id="ARBA00004429"/>
    </source>
</evidence>
<evidence type="ECO:0000256" key="8">
    <source>
        <dbReference type="RuleBase" id="RU003793"/>
    </source>
</evidence>
<dbReference type="PANTHER" id="PTHR30487">
    <property type="entry name" value="TYPE 4 PREPILIN-LIKE PROTEINS LEADER PEPTIDE-PROCESSING ENZYME"/>
    <property type="match status" value="1"/>
</dbReference>
<keyword evidence="14" id="KW-1185">Reference proteome</keyword>
<comment type="caution">
    <text evidence="13">The sequence shown here is derived from an EMBL/GenBank/DDBJ whole genome shotgun (WGS) entry which is preliminary data.</text>
</comment>
<comment type="catalytic activity">
    <reaction evidence="9">
        <text>Typically cleaves a -Gly-|-Phe- bond to release an N-terminal, basic peptide of 5-8 residues from type IV prepilin, and then N-methylates the new N-terminal amino group, the methyl donor being S-adenosyl-L-methionine.</text>
        <dbReference type="EC" id="3.4.23.43"/>
    </reaction>
</comment>
<dbReference type="RefSeq" id="WP_236284989.1">
    <property type="nucleotide sequence ID" value="NZ_CAKMMW010000002.1"/>
</dbReference>
<feature type="transmembrane region" description="Helical" evidence="10">
    <location>
        <begin position="151"/>
        <end position="175"/>
    </location>
</feature>
<evidence type="ECO:0000256" key="2">
    <source>
        <dbReference type="ARBA" id="ARBA00005801"/>
    </source>
</evidence>
<dbReference type="InterPro" id="IPR000045">
    <property type="entry name" value="Prepilin_IV_endopep_pep"/>
</dbReference>
<feature type="transmembrane region" description="Helical" evidence="10">
    <location>
        <begin position="77"/>
        <end position="97"/>
    </location>
</feature>
<dbReference type="Gene3D" id="1.20.120.1220">
    <property type="match status" value="1"/>
</dbReference>
<dbReference type="InterPro" id="IPR014032">
    <property type="entry name" value="Peptidase_A24A_bac"/>
</dbReference>
<evidence type="ECO:0000256" key="4">
    <source>
        <dbReference type="ARBA" id="ARBA00022519"/>
    </source>
</evidence>
<evidence type="ECO:0000256" key="7">
    <source>
        <dbReference type="ARBA" id="ARBA00023136"/>
    </source>
</evidence>
<feature type="transmembrane region" description="Helical" evidence="10">
    <location>
        <begin position="126"/>
        <end position="145"/>
    </location>
</feature>
<evidence type="ECO:0000313" key="14">
    <source>
        <dbReference type="Proteomes" id="UP000838821"/>
    </source>
</evidence>
<feature type="domain" description="Prepilin type IV endopeptidase peptidase" evidence="11">
    <location>
        <begin position="107"/>
        <end position="216"/>
    </location>
</feature>
<evidence type="ECO:0000256" key="3">
    <source>
        <dbReference type="ARBA" id="ARBA00022475"/>
    </source>
</evidence>
<reference evidence="13" key="1">
    <citation type="submission" date="2022-01" db="EMBL/GenBank/DDBJ databases">
        <authorList>
            <person name="Criscuolo A."/>
        </authorList>
    </citation>
    <scope>NUCLEOTIDE SEQUENCE</scope>
    <source>
        <strain evidence="13">CIP111891</strain>
    </source>
</reference>
<keyword evidence="4" id="KW-0997">Cell inner membrane</keyword>
<comment type="subcellular location">
    <subcellularLocation>
        <location evidence="1">Cell inner membrane</location>
        <topology evidence="1">Multi-pass membrane protein</topology>
    </subcellularLocation>
    <subcellularLocation>
        <location evidence="9">Cell membrane</location>
        <topology evidence="9">Multi-pass membrane protein</topology>
    </subcellularLocation>
</comment>
<feature type="domain" description="Prepilin peptidase A24 N-terminal" evidence="12">
    <location>
        <begin position="14"/>
        <end position="96"/>
    </location>
</feature>
<accession>A0ABN8G609</accession>
<keyword evidence="6 10" id="KW-1133">Transmembrane helix</keyword>